<evidence type="ECO:0000313" key="2">
    <source>
        <dbReference type="Proteomes" id="UP000325778"/>
    </source>
</evidence>
<dbReference type="AlphaFoldDB" id="A0AB37CW60"/>
<reference evidence="1 2" key="1">
    <citation type="journal article" date="2021" name="MSphere">
        <title>Complete Genome Sequencing of Acinetobacter baumannii AC1633 and Acinetobacter nosocomialis AC1530 Unveils a Large Multidrug-Resistant Plasmid Encoding the NDM-1 and OXA-58 Carbapenemases.</title>
        <authorList>
            <person name="Alattraqchi A.G."/>
            <person name="Mohd Rani F."/>
            <person name="A. Rahman N.I."/>
            <person name="Ismail S."/>
            <person name="Cleary D.W."/>
            <person name="Clarke S.C."/>
            <person name="Yeo C.C."/>
        </authorList>
    </citation>
    <scope>NUCLEOTIDE SEQUENCE [LARGE SCALE GENOMIC DNA]</scope>
    <source>
        <strain evidence="1 2">AC1530</strain>
    </source>
</reference>
<evidence type="ECO:0000313" key="1">
    <source>
        <dbReference type="EMBL" id="QGA44626.1"/>
    </source>
</evidence>
<dbReference type="RefSeq" id="WP_153518560.1">
    <property type="nucleotide sequence ID" value="NZ_CP045560.1"/>
</dbReference>
<organism evidence="1 2">
    <name type="scientific">Acinetobacter nosocomialis</name>
    <dbReference type="NCBI Taxonomy" id="106654"/>
    <lineage>
        <taxon>Bacteria</taxon>
        <taxon>Pseudomonadati</taxon>
        <taxon>Pseudomonadota</taxon>
        <taxon>Gammaproteobacteria</taxon>
        <taxon>Moraxellales</taxon>
        <taxon>Moraxellaceae</taxon>
        <taxon>Acinetobacter</taxon>
        <taxon>Acinetobacter calcoaceticus/baumannii complex</taxon>
    </lineage>
</organism>
<dbReference type="Proteomes" id="UP000325778">
    <property type="component" value="Chromosome"/>
</dbReference>
<sequence length="142" mass="16800">MIFVGFDHSKSEGGKSLSESIASTYWDAFGDLLDEVFLPSYPQLHESIKSEEGKYLKFYTFEELDRVHFNLSIKLIRQYVKHMKIEDWGKRDYITDMAKWQNMALQVWEDIVEPYVVRDSRYDTALLHKAVLKGFFSNIIFK</sequence>
<accession>A0AB37CW60</accession>
<gene>
    <name evidence="1" type="ORF">GD578_12675</name>
</gene>
<name>A0AB37CW60_ACINO</name>
<protein>
    <submittedName>
        <fullName evidence="1">Uncharacterized protein</fullName>
    </submittedName>
</protein>
<dbReference type="EMBL" id="CP045560">
    <property type="protein sequence ID" value="QGA44626.1"/>
    <property type="molecule type" value="Genomic_DNA"/>
</dbReference>
<proteinExistence type="predicted"/>